<reference evidence="2 3" key="1">
    <citation type="submission" date="2023-04" db="EMBL/GenBank/DDBJ databases">
        <title>Bacteria Genome Submission.</title>
        <authorList>
            <person name="Isaac P."/>
        </authorList>
    </citation>
    <scope>NUCLEOTIDE SEQUENCE [LARGE SCALE GENOMIC DNA]</scope>
    <source>
        <strain evidence="2 3">SampleS7P1</strain>
    </source>
</reference>
<dbReference type="Proteomes" id="UP001239169">
    <property type="component" value="Chromosome"/>
</dbReference>
<sequence>MQEIKNAIILLLHFFAFLTLFYLLSEQYMVAIMLLGLALLGFSVIKYSNNDVK</sequence>
<organism evidence="2 3">
    <name type="scientific">Paraclostridium bifermentans</name>
    <name type="common">Clostridium bifermentans</name>
    <dbReference type="NCBI Taxonomy" id="1490"/>
    <lineage>
        <taxon>Bacteria</taxon>
        <taxon>Bacillati</taxon>
        <taxon>Bacillota</taxon>
        <taxon>Clostridia</taxon>
        <taxon>Peptostreptococcales</taxon>
        <taxon>Peptostreptococcaceae</taxon>
        <taxon>Paraclostridium</taxon>
    </lineage>
</organism>
<feature type="transmembrane region" description="Helical" evidence="1">
    <location>
        <begin position="7"/>
        <end position="24"/>
    </location>
</feature>
<keyword evidence="1" id="KW-0812">Transmembrane</keyword>
<accession>A0ABY8R0Q4</accession>
<evidence type="ECO:0000313" key="2">
    <source>
        <dbReference type="EMBL" id="WGX75129.1"/>
    </source>
</evidence>
<proteinExistence type="predicted"/>
<name>A0ABY8R0Q4_PARBF</name>
<protein>
    <submittedName>
        <fullName evidence="2">Uncharacterized protein</fullName>
    </submittedName>
</protein>
<keyword evidence="1" id="KW-0472">Membrane</keyword>
<evidence type="ECO:0000256" key="1">
    <source>
        <dbReference type="SAM" id="Phobius"/>
    </source>
</evidence>
<dbReference type="RefSeq" id="WP_021431375.1">
    <property type="nucleotide sequence ID" value="NZ_CABIWO010000001.1"/>
</dbReference>
<gene>
    <name evidence="2" type="ORF">QJS64_13745</name>
</gene>
<keyword evidence="1" id="KW-1133">Transmembrane helix</keyword>
<feature type="transmembrane region" description="Helical" evidence="1">
    <location>
        <begin position="30"/>
        <end position="48"/>
    </location>
</feature>
<evidence type="ECO:0000313" key="3">
    <source>
        <dbReference type="Proteomes" id="UP001239169"/>
    </source>
</evidence>
<dbReference type="GeneID" id="67472869"/>
<dbReference type="EMBL" id="CP124685">
    <property type="protein sequence ID" value="WGX75129.1"/>
    <property type="molecule type" value="Genomic_DNA"/>
</dbReference>
<keyword evidence="3" id="KW-1185">Reference proteome</keyword>